<feature type="transmembrane region" description="Helical" evidence="1">
    <location>
        <begin position="128"/>
        <end position="146"/>
    </location>
</feature>
<evidence type="ECO:0000313" key="3">
    <source>
        <dbReference type="EMBL" id="SPE06584.1"/>
    </source>
</evidence>
<keyword evidence="5" id="KW-1185">Reference proteome</keyword>
<dbReference type="PANTHER" id="PTHR34989:SF1">
    <property type="entry name" value="PROTEIN HDED"/>
    <property type="match status" value="1"/>
</dbReference>
<evidence type="ECO:0000313" key="2">
    <source>
        <dbReference type="EMBL" id="SPD91359.1"/>
    </source>
</evidence>
<sequence>MSEEFFTKVRRTIGFDGLISTIIGALIVFLPNRSARAAAGMIGAALIAVGLFKLIFVFRRDAENGMARLGNLIVSVIYLVAGIFIFVDMQSAAISLILVVGILTGITWLIEGFVQLAILNKLATNKTWSTISAIISILGGASILFSPMWGGLVVWTFFGITLLIIGIFKLIQYFTLKN</sequence>
<name>A0A2N9K7L3_9LACO</name>
<evidence type="ECO:0000313" key="5">
    <source>
        <dbReference type="Proteomes" id="UP000239237"/>
    </source>
</evidence>
<evidence type="ECO:0000256" key="1">
    <source>
        <dbReference type="SAM" id="Phobius"/>
    </source>
</evidence>
<gene>
    <name evidence="2" type="ORF">LES8486_00336</name>
    <name evidence="3" type="ORF">LES9216_00483</name>
</gene>
<dbReference type="Proteomes" id="UP000237923">
    <property type="component" value="Unassembled WGS sequence"/>
</dbReference>
<keyword evidence="1" id="KW-1133">Transmembrane helix</keyword>
<dbReference type="PANTHER" id="PTHR34989">
    <property type="entry name" value="PROTEIN HDED"/>
    <property type="match status" value="1"/>
</dbReference>
<keyword evidence="1" id="KW-0472">Membrane</keyword>
<feature type="transmembrane region" description="Helical" evidence="1">
    <location>
        <begin position="69"/>
        <end position="87"/>
    </location>
</feature>
<reference evidence="2 5" key="2">
    <citation type="submission" date="2018-02" db="EMBL/GenBank/DDBJ databases">
        <authorList>
            <person name="Rodrigo-Torres L."/>
            <person name="Arahal R. D."/>
            <person name="Lucena T."/>
        </authorList>
    </citation>
    <scope>NUCLEOTIDE SEQUENCE [LARGE SCALE GENOMIC DNA]</scope>
    <source>
        <strain evidence="2 5">CECT 8486</strain>
    </source>
</reference>
<feature type="transmembrane region" description="Helical" evidence="1">
    <location>
        <begin position="152"/>
        <end position="171"/>
    </location>
</feature>
<dbReference type="GeneID" id="99674310"/>
<dbReference type="Pfam" id="PF03729">
    <property type="entry name" value="DUF308"/>
    <property type="match status" value="2"/>
</dbReference>
<feature type="transmembrane region" description="Helical" evidence="1">
    <location>
        <begin position="12"/>
        <end position="31"/>
    </location>
</feature>
<evidence type="ECO:0000313" key="4">
    <source>
        <dbReference type="Proteomes" id="UP000237923"/>
    </source>
</evidence>
<dbReference type="Proteomes" id="UP000239237">
    <property type="component" value="Unassembled WGS sequence"/>
</dbReference>
<keyword evidence="1" id="KW-0812">Transmembrane</keyword>
<dbReference type="InterPro" id="IPR005325">
    <property type="entry name" value="DUF308_memb"/>
</dbReference>
<dbReference type="RefSeq" id="WP_072613775.1">
    <property type="nucleotide sequence ID" value="NZ_AP017935.1"/>
</dbReference>
<accession>A0A2N9K7L3</accession>
<dbReference type="AlphaFoldDB" id="A0A2N9K7L3"/>
<organism evidence="3 4">
    <name type="scientific">Leuconostoc suionicum</name>
    <dbReference type="NCBI Taxonomy" id="1511761"/>
    <lineage>
        <taxon>Bacteria</taxon>
        <taxon>Bacillati</taxon>
        <taxon>Bacillota</taxon>
        <taxon>Bacilli</taxon>
        <taxon>Lactobacillales</taxon>
        <taxon>Lactobacillaceae</taxon>
        <taxon>Leuconostoc</taxon>
    </lineage>
</organism>
<protein>
    <submittedName>
        <fullName evidence="3">Acid-resistance membrane protein</fullName>
    </submittedName>
</protein>
<dbReference type="EMBL" id="OKQR01000001">
    <property type="protein sequence ID" value="SPD91359.1"/>
    <property type="molecule type" value="Genomic_DNA"/>
</dbReference>
<dbReference type="EMBL" id="OKQU01000001">
    <property type="protein sequence ID" value="SPE06584.1"/>
    <property type="molecule type" value="Genomic_DNA"/>
</dbReference>
<reference evidence="3 4" key="1">
    <citation type="submission" date="2018-02" db="EMBL/GenBank/DDBJ databases">
        <authorList>
            <person name="Cohen D.B."/>
            <person name="Kent A.D."/>
        </authorList>
    </citation>
    <scope>NUCLEOTIDE SEQUENCE [LARGE SCALE GENOMIC DNA]</scope>
    <source>
        <strain evidence="3 4">CECT 9216</strain>
    </source>
</reference>
<feature type="transmembrane region" description="Helical" evidence="1">
    <location>
        <begin position="93"/>
        <end position="116"/>
    </location>
</feature>
<feature type="transmembrane region" description="Helical" evidence="1">
    <location>
        <begin position="37"/>
        <end position="57"/>
    </location>
</feature>
<proteinExistence type="predicted"/>
<dbReference type="GO" id="GO:0005886">
    <property type="term" value="C:plasma membrane"/>
    <property type="evidence" value="ECO:0007669"/>
    <property type="project" value="TreeGrafter"/>
</dbReference>
<dbReference type="KEGG" id="lsu:A6B45_05845"/>
<dbReference type="InterPro" id="IPR052712">
    <property type="entry name" value="Acid_resist_chaperone_HdeD"/>
</dbReference>